<evidence type="ECO:0000313" key="1">
    <source>
        <dbReference type="EMBL" id="TWT59953.1"/>
    </source>
</evidence>
<dbReference type="AlphaFoldDB" id="A0A5C5XCD2"/>
<keyword evidence="2" id="KW-1185">Reference proteome</keyword>
<comment type="caution">
    <text evidence="1">The sequence shown here is derived from an EMBL/GenBank/DDBJ whole genome shotgun (WGS) entry which is preliminary data.</text>
</comment>
<accession>A0A5C5XCD2</accession>
<dbReference type="Proteomes" id="UP000316095">
    <property type="component" value="Unassembled WGS sequence"/>
</dbReference>
<gene>
    <name evidence="1" type="ORF">Pan54_06640</name>
</gene>
<sequence>MSTAPENELTGYPREISRFLTELTTAQKNLIALHPAKKAALIARDFNQVTELQRQERLLQQKLTQVLSLREHLLHNLQRTGSTGATLHQVCQIQGWLALKPLMDQFLEARSLGLELRQQSWSLWTFAHRASRYYSTALELIAQRGMKQATYNQDPNTQYDAGGGSLFDASI</sequence>
<proteinExistence type="predicted"/>
<dbReference type="EMBL" id="SJPG01000001">
    <property type="protein sequence ID" value="TWT59953.1"/>
    <property type="molecule type" value="Genomic_DNA"/>
</dbReference>
<dbReference type="RefSeq" id="WP_146502129.1">
    <property type="nucleotide sequence ID" value="NZ_SJPG01000001.1"/>
</dbReference>
<name>A0A5C5XCD2_9PLAN</name>
<evidence type="ECO:0000313" key="2">
    <source>
        <dbReference type="Proteomes" id="UP000316095"/>
    </source>
</evidence>
<organism evidence="1 2">
    <name type="scientific">Rubinisphaera italica</name>
    <dbReference type="NCBI Taxonomy" id="2527969"/>
    <lineage>
        <taxon>Bacteria</taxon>
        <taxon>Pseudomonadati</taxon>
        <taxon>Planctomycetota</taxon>
        <taxon>Planctomycetia</taxon>
        <taxon>Planctomycetales</taxon>
        <taxon>Planctomycetaceae</taxon>
        <taxon>Rubinisphaera</taxon>
    </lineage>
</organism>
<protein>
    <submittedName>
        <fullName evidence="1">FlgN protein</fullName>
    </submittedName>
</protein>
<dbReference type="OrthoDB" id="212991at2"/>
<reference evidence="1 2" key="1">
    <citation type="submission" date="2019-02" db="EMBL/GenBank/DDBJ databases">
        <title>Deep-cultivation of Planctomycetes and their phenomic and genomic characterization uncovers novel biology.</title>
        <authorList>
            <person name="Wiegand S."/>
            <person name="Jogler M."/>
            <person name="Boedeker C."/>
            <person name="Pinto D."/>
            <person name="Vollmers J."/>
            <person name="Rivas-Marin E."/>
            <person name="Kohn T."/>
            <person name="Peeters S.H."/>
            <person name="Heuer A."/>
            <person name="Rast P."/>
            <person name="Oberbeckmann S."/>
            <person name="Bunk B."/>
            <person name="Jeske O."/>
            <person name="Meyerdierks A."/>
            <person name="Storesund J.E."/>
            <person name="Kallscheuer N."/>
            <person name="Luecker S."/>
            <person name="Lage O.M."/>
            <person name="Pohl T."/>
            <person name="Merkel B.J."/>
            <person name="Hornburger P."/>
            <person name="Mueller R.-W."/>
            <person name="Bruemmer F."/>
            <person name="Labrenz M."/>
            <person name="Spormann A.M."/>
            <person name="Op Den Camp H."/>
            <person name="Overmann J."/>
            <person name="Amann R."/>
            <person name="Jetten M.S.M."/>
            <person name="Mascher T."/>
            <person name="Medema M.H."/>
            <person name="Devos D.P."/>
            <person name="Kaster A.-K."/>
            <person name="Ovreas L."/>
            <person name="Rohde M."/>
            <person name="Galperin M.Y."/>
            <person name="Jogler C."/>
        </authorList>
    </citation>
    <scope>NUCLEOTIDE SEQUENCE [LARGE SCALE GENOMIC DNA]</scope>
    <source>
        <strain evidence="1 2">Pan54</strain>
    </source>
</reference>